<keyword evidence="2" id="KW-0808">Transferase</keyword>
<dbReference type="GO" id="GO:0007131">
    <property type="term" value="P:reciprocal meiotic recombination"/>
    <property type="evidence" value="ECO:0007669"/>
    <property type="project" value="InterPro"/>
</dbReference>
<dbReference type="OrthoDB" id="441210at2759"/>
<dbReference type="GO" id="GO:0061630">
    <property type="term" value="F:ubiquitin protein ligase activity"/>
    <property type="evidence" value="ECO:0007669"/>
    <property type="project" value="UniProtKB-EC"/>
</dbReference>
<dbReference type="EC" id="2.3.2.27" evidence="2"/>
<dbReference type="InterPro" id="IPR042448">
    <property type="entry name" value="CCNB1IP1"/>
</dbReference>
<keyword evidence="3" id="KW-1185">Reference proteome</keyword>
<name>A0A812E670_ACAPH</name>
<keyword evidence="2" id="KW-0012">Acyltransferase</keyword>
<comment type="caution">
    <text evidence="2">The sequence shown here is derived from an EMBL/GenBank/DDBJ whole genome shotgun (WGS) entry which is preliminary data.</text>
</comment>
<sequence>MFFKDEGFLKEMKVIFSSLFYHCPFFSFSRFLFSFFPFLDTNMISHTLETKIYTFFLSGFLFSSNADCESSLSGTFDIIRIDLHPSDQYKSMVLAGQKPEIIMEVCTRALSFWTYQSHQERIYQEYVASKVKEKASQLEKYYEEVISRIQSELNSLKLQHTTTRKEMETTKKKYSEVTEKLMEKSRQCQKLQAMYDALRRKLITPVTYEKESNERLDNNNNGLRREHFILPLSSADSILRKSHTSPDAVINDVSYAENFVLEPNHTPIAGVFHTGKNQKGKLIKPIWQKKRGQEMGPRKHLLEKEFGRADNLNLDSISKQISYWLMQRLLNINIH</sequence>
<gene>
    <name evidence="2" type="ORF">SPHA_66920</name>
</gene>
<feature type="coiled-coil region" evidence="1">
    <location>
        <begin position="167"/>
        <end position="201"/>
    </location>
</feature>
<dbReference type="PANTHER" id="PTHR14305">
    <property type="entry name" value="E3 UBIQUITIN-PROTEIN LIGASE CCNB1IP1"/>
    <property type="match status" value="1"/>
</dbReference>
<dbReference type="PANTHER" id="PTHR14305:SF0">
    <property type="entry name" value="E3 UBIQUITIN-PROTEIN LIGASE CCNB1IP1"/>
    <property type="match status" value="1"/>
</dbReference>
<organism evidence="2 3">
    <name type="scientific">Acanthosepion pharaonis</name>
    <name type="common">Pharaoh cuttlefish</name>
    <name type="synonym">Sepia pharaonis</name>
    <dbReference type="NCBI Taxonomy" id="158019"/>
    <lineage>
        <taxon>Eukaryota</taxon>
        <taxon>Metazoa</taxon>
        <taxon>Spiralia</taxon>
        <taxon>Lophotrochozoa</taxon>
        <taxon>Mollusca</taxon>
        <taxon>Cephalopoda</taxon>
        <taxon>Coleoidea</taxon>
        <taxon>Decapodiformes</taxon>
        <taxon>Sepiida</taxon>
        <taxon>Sepiina</taxon>
        <taxon>Sepiidae</taxon>
        <taxon>Acanthosepion</taxon>
    </lineage>
</organism>
<dbReference type="GO" id="GO:0000795">
    <property type="term" value="C:synaptonemal complex"/>
    <property type="evidence" value="ECO:0007669"/>
    <property type="project" value="InterPro"/>
</dbReference>
<accession>A0A812E670</accession>
<evidence type="ECO:0000313" key="3">
    <source>
        <dbReference type="Proteomes" id="UP000597762"/>
    </source>
</evidence>
<evidence type="ECO:0000256" key="1">
    <source>
        <dbReference type="SAM" id="Coils"/>
    </source>
</evidence>
<dbReference type="Proteomes" id="UP000597762">
    <property type="component" value="Unassembled WGS sequence"/>
</dbReference>
<proteinExistence type="predicted"/>
<reference evidence="2" key="1">
    <citation type="submission" date="2021-01" db="EMBL/GenBank/DDBJ databases">
        <authorList>
            <person name="Li R."/>
            <person name="Bekaert M."/>
        </authorList>
    </citation>
    <scope>NUCLEOTIDE SEQUENCE</scope>
    <source>
        <strain evidence="2">Farmed</strain>
    </source>
</reference>
<dbReference type="EMBL" id="CAHIKZ030004832">
    <property type="protein sequence ID" value="CAE1316128.1"/>
    <property type="molecule type" value="Genomic_DNA"/>
</dbReference>
<dbReference type="AlphaFoldDB" id="A0A812E670"/>
<protein>
    <submittedName>
        <fullName evidence="2">CCNB1IP1</fullName>
        <ecNumber evidence="2">2.3.2.27</ecNumber>
    </submittedName>
</protein>
<keyword evidence="1" id="KW-0175">Coiled coil</keyword>
<evidence type="ECO:0000313" key="2">
    <source>
        <dbReference type="EMBL" id="CAE1316128.1"/>
    </source>
</evidence>